<dbReference type="AlphaFoldDB" id="A0A2B7XVV0"/>
<name>A0A2B7XVV0_9EURO</name>
<feature type="region of interest" description="Disordered" evidence="1">
    <location>
        <begin position="71"/>
        <end position="189"/>
    </location>
</feature>
<dbReference type="Pfam" id="PF12720">
    <property type="entry name" value="DUF3807"/>
    <property type="match status" value="1"/>
</dbReference>
<feature type="compositionally biased region" description="Basic and acidic residues" evidence="1">
    <location>
        <begin position="71"/>
        <end position="100"/>
    </location>
</feature>
<protein>
    <submittedName>
        <fullName evidence="2">Uncharacterized protein</fullName>
    </submittedName>
</protein>
<dbReference type="PANTHER" id="PTHR40642:SF1">
    <property type="entry name" value="YALI0F31295P"/>
    <property type="match status" value="1"/>
</dbReference>
<evidence type="ECO:0000313" key="2">
    <source>
        <dbReference type="EMBL" id="PGH12752.1"/>
    </source>
</evidence>
<accession>A0A2B7XVV0</accession>
<organism evidence="2 3">
    <name type="scientific">Helicocarpus griseus UAMH5409</name>
    <dbReference type="NCBI Taxonomy" id="1447875"/>
    <lineage>
        <taxon>Eukaryota</taxon>
        <taxon>Fungi</taxon>
        <taxon>Dikarya</taxon>
        <taxon>Ascomycota</taxon>
        <taxon>Pezizomycotina</taxon>
        <taxon>Eurotiomycetes</taxon>
        <taxon>Eurotiomycetidae</taxon>
        <taxon>Onygenales</taxon>
        <taxon>Ajellomycetaceae</taxon>
        <taxon>Helicocarpus</taxon>
    </lineage>
</organism>
<evidence type="ECO:0000256" key="1">
    <source>
        <dbReference type="SAM" id="MobiDB-lite"/>
    </source>
</evidence>
<dbReference type="InterPro" id="IPR024526">
    <property type="entry name" value="DUF3807"/>
</dbReference>
<dbReference type="Proteomes" id="UP000223968">
    <property type="component" value="Unassembled WGS sequence"/>
</dbReference>
<reference evidence="2 3" key="1">
    <citation type="submission" date="2017-10" db="EMBL/GenBank/DDBJ databases">
        <title>Comparative genomics in systemic dimorphic fungi from Ajellomycetaceae.</title>
        <authorList>
            <person name="Munoz J.F."/>
            <person name="Mcewen J.G."/>
            <person name="Clay O.K."/>
            <person name="Cuomo C.A."/>
        </authorList>
    </citation>
    <scope>NUCLEOTIDE SEQUENCE [LARGE SCALE GENOMIC DNA]</scope>
    <source>
        <strain evidence="2 3">UAMH5409</strain>
    </source>
</reference>
<dbReference type="STRING" id="1447875.A0A2B7XVV0"/>
<dbReference type="PANTHER" id="PTHR40642">
    <property type="entry name" value="YALI0F31295P"/>
    <property type="match status" value="1"/>
</dbReference>
<proteinExistence type="predicted"/>
<keyword evidence="3" id="KW-1185">Reference proteome</keyword>
<feature type="compositionally biased region" description="Basic and acidic residues" evidence="1">
    <location>
        <begin position="135"/>
        <end position="161"/>
    </location>
</feature>
<dbReference type="EMBL" id="PDNB01000054">
    <property type="protein sequence ID" value="PGH12752.1"/>
    <property type="molecule type" value="Genomic_DNA"/>
</dbReference>
<feature type="compositionally biased region" description="Low complexity" evidence="1">
    <location>
        <begin position="166"/>
        <end position="177"/>
    </location>
</feature>
<comment type="caution">
    <text evidence="2">The sequence shown here is derived from an EMBL/GenBank/DDBJ whole genome shotgun (WGS) entry which is preliminary data.</text>
</comment>
<evidence type="ECO:0000313" key="3">
    <source>
        <dbReference type="Proteomes" id="UP000223968"/>
    </source>
</evidence>
<sequence length="189" mass="21585">MALPSQIPSVTMNDLQEFQARHFLQNANDPLYSMMPATGEEELVDDELGYYPGGAKRTLTDEQIEIFRHSEIQKLQREKRLKDMEDREKAEEQFAGDKADNSPVDMGQLEARSKQSPQNHEREKSRDDEEAGDNITDRTTTERGTQEQNKETEAPLEEYGREGTTSSRSQRPPSSASNPFGRRLVSYDD</sequence>
<dbReference type="OrthoDB" id="5422320at2759"/>
<gene>
    <name evidence="2" type="ORF">AJ79_04113</name>
</gene>